<dbReference type="InterPro" id="IPR006153">
    <property type="entry name" value="Cation/H_exchanger_TM"/>
</dbReference>
<name>A0A4Q0U892_9BACT</name>
<evidence type="ECO:0000256" key="5">
    <source>
        <dbReference type="ARBA" id="ARBA00022989"/>
    </source>
</evidence>
<dbReference type="PANTHER" id="PTHR43562:SF4">
    <property type="entry name" value="NA(+)_H(+) ANTIPORTER NHAS5"/>
    <property type="match status" value="1"/>
</dbReference>
<dbReference type="PANTHER" id="PTHR43562">
    <property type="entry name" value="NAPA-TYPE SODIUM/HYDROGEN ANTIPORTER"/>
    <property type="match status" value="1"/>
</dbReference>
<reference evidence="9" key="1">
    <citation type="journal article" date="2021" name="PeerJ">
        <title>Extensive microbial diversity within the chicken gut microbiome revealed by metagenomics and culture.</title>
        <authorList>
            <person name="Gilroy R."/>
            <person name="Ravi A."/>
            <person name="Getino M."/>
            <person name="Pursley I."/>
            <person name="Horton D.L."/>
            <person name="Alikhan N.F."/>
            <person name="Baker D."/>
            <person name="Gharbi K."/>
            <person name="Hall N."/>
            <person name="Watson M."/>
            <person name="Adriaenssens E.M."/>
            <person name="Foster-Nyarko E."/>
            <person name="Jarju S."/>
            <person name="Secka A."/>
            <person name="Antonio M."/>
            <person name="Oren A."/>
            <person name="Chaudhuri R.R."/>
            <person name="La Ragione R."/>
            <person name="Hildebrand F."/>
            <person name="Pallen M.J."/>
        </authorList>
    </citation>
    <scope>NUCLEOTIDE SEQUENCE</scope>
    <source>
        <strain evidence="9">4100</strain>
    </source>
</reference>
<evidence type="ECO:0000313" key="9">
    <source>
        <dbReference type="EMBL" id="HJE39372.1"/>
    </source>
</evidence>
<dbReference type="AlphaFoldDB" id="A0A4Q0U892"/>
<proteinExistence type="predicted"/>
<keyword evidence="3" id="KW-0050">Antiport</keyword>
<comment type="subcellular location">
    <subcellularLocation>
        <location evidence="1">Membrane</location>
        <topology evidence="1">Multi-pass membrane protein</topology>
    </subcellularLocation>
</comment>
<dbReference type="GO" id="GO:0015297">
    <property type="term" value="F:antiporter activity"/>
    <property type="evidence" value="ECO:0007669"/>
    <property type="project" value="UniProtKB-KW"/>
</dbReference>
<feature type="domain" description="Cation/H+ exchanger transmembrane" evidence="8">
    <location>
        <begin position="16"/>
        <end position="379"/>
    </location>
</feature>
<dbReference type="InterPro" id="IPR038770">
    <property type="entry name" value="Na+/solute_symporter_sf"/>
</dbReference>
<dbReference type="Pfam" id="PF00999">
    <property type="entry name" value="Na_H_Exchanger"/>
    <property type="match status" value="1"/>
</dbReference>
<gene>
    <name evidence="9" type="ORF">K8V47_06415</name>
</gene>
<keyword evidence="6" id="KW-0406">Ion transport</keyword>
<evidence type="ECO:0000256" key="7">
    <source>
        <dbReference type="ARBA" id="ARBA00023136"/>
    </source>
</evidence>
<evidence type="ECO:0000259" key="8">
    <source>
        <dbReference type="Pfam" id="PF00999"/>
    </source>
</evidence>
<dbReference type="Proteomes" id="UP000711407">
    <property type="component" value="Unassembled WGS sequence"/>
</dbReference>
<keyword evidence="2" id="KW-0813">Transport</keyword>
<organism evidence="9 10">
    <name type="scientific">Candidatus Amulumruptor caecigallinarius</name>
    <dbReference type="NCBI Taxonomy" id="2109911"/>
    <lineage>
        <taxon>Bacteria</taxon>
        <taxon>Pseudomonadati</taxon>
        <taxon>Bacteroidota</taxon>
        <taxon>Bacteroidia</taxon>
        <taxon>Bacteroidales</taxon>
        <taxon>Muribaculaceae</taxon>
        <taxon>Candidatus Amulumruptor</taxon>
    </lineage>
</organism>
<evidence type="ECO:0000313" key="10">
    <source>
        <dbReference type="Proteomes" id="UP000711407"/>
    </source>
</evidence>
<protein>
    <submittedName>
        <fullName evidence="9">Cation:proton antiporter</fullName>
    </submittedName>
</protein>
<dbReference type="GO" id="GO:1902600">
    <property type="term" value="P:proton transmembrane transport"/>
    <property type="evidence" value="ECO:0007669"/>
    <property type="project" value="InterPro"/>
</dbReference>
<evidence type="ECO:0000256" key="1">
    <source>
        <dbReference type="ARBA" id="ARBA00004141"/>
    </source>
</evidence>
<sequence>MPLITSPVAIFLTVLLIILLAPLLLNKLKVPHIIGLIVGGILVGPHGFGLLARDAGFEVFGQVGLLYLMFLAGIEIDMYHLKKNLSKGLAFGVMTFLVPLALGAVAVHYALGMTWLTATLMASMFAAHTLIGYPIVSRFGLTKSPAVIIAVTGTIVTVLGSLMVLASIADVIRFGSFEVQNLLRLFGGLVLYCVFVTVVYPRLTRWFFRQYHDDTLQFIYVLTLVFIAAAIASFIGLEGVFGAFYAGLTLNRYIPSRSSLMGRIEFVGNSIFIPYFLIGVGMLIDVRLVASDVKTIEVAAVMCVVAMAVKWLAAFVAQLSFRLSRIDRSMMYQLSNAHTAVALAVVMIGHKLGVFNEVVLNATVLMILVTCTVSSFGVERAARRLVLRNVESEADSDDGTPQKAHHTLISVAEPHSAKQMVDVARYMQGKQSQYNKLYALHVRSDNAQASRTVGKNSLEEAQKAANATSSRLIPIERYDINIVTGVLNTMAERDIATLHLGLHRRKRIIDTFLGSKIEQLLKSTNAMVVISRIFVPVNTVSRIVVVVPAQAQYEGGFRHWVEAVGNLTREVGCKVVFCGADDTNRTIRSVLERGRFGIHQGYVEINYDDDFVLLPNRIHEDDLLVVVAARRSSVSFSPYMNELPEFLQKYFSSNNLIILYPEHAGTANVIVPTMAETMTADITAPSPIWMFLRRIYRRINPSAAATDRKLKL</sequence>
<comment type="caution">
    <text evidence="9">The sequence shown here is derived from an EMBL/GenBank/DDBJ whole genome shotgun (WGS) entry which is preliminary data.</text>
</comment>
<dbReference type="GO" id="GO:0016020">
    <property type="term" value="C:membrane"/>
    <property type="evidence" value="ECO:0007669"/>
    <property type="project" value="UniProtKB-SubCell"/>
</dbReference>
<keyword evidence="5" id="KW-1133">Transmembrane helix</keyword>
<reference evidence="9" key="2">
    <citation type="submission" date="2021-09" db="EMBL/GenBank/DDBJ databases">
        <authorList>
            <person name="Gilroy R."/>
        </authorList>
    </citation>
    <scope>NUCLEOTIDE SEQUENCE</scope>
    <source>
        <strain evidence="9">4100</strain>
    </source>
</reference>
<dbReference type="EMBL" id="DYXT01000033">
    <property type="protein sequence ID" value="HJE39372.1"/>
    <property type="molecule type" value="Genomic_DNA"/>
</dbReference>
<evidence type="ECO:0000256" key="6">
    <source>
        <dbReference type="ARBA" id="ARBA00023065"/>
    </source>
</evidence>
<accession>A0A4Q0U892</accession>
<evidence type="ECO:0000256" key="4">
    <source>
        <dbReference type="ARBA" id="ARBA00022692"/>
    </source>
</evidence>
<evidence type="ECO:0000256" key="2">
    <source>
        <dbReference type="ARBA" id="ARBA00022448"/>
    </source>
</evidence>
<evidence type="ECO:0000256" key="3">
    <source>
        <dbReference type="ARBA" id="ARBA00022449"/>
    </source>
</evidence>
<keyword evidence="4" id="KW-0812">Transmembrane</keyword>
<keyword evidence="7" id="KW-0472">Membrane</keyword>
<dbReference type="Gene3D" id="1.20.1530.20">
    <property type="match status" value="1"/>
</dbReference>